<comment type="caution">
    <text evidence="1">The sequence shown here is derived from an EMBL/GenBank/DDBJ whole genome shotgun (WGS) entry which is preliminary data.</text>
</comment>
<name>A0A8X6TV18_NEPPI</name>
<keyword evidence="2" id="KW-1185">Reference proteome</keyword>
<sequence length="128" mass="14926">MYGFPNSIIILVGTCLQARSKFKSATFYRTTLHHYILRETVLGSECLLKATILRSHKYSSKTVEKVWKTNPVLDAHLRMQKKDSIQRVRDFMKSDPLRLRVRMTVDHVKIDEMSILSLSKICVREKSI</sequence>
<gene>
    <name evidence="1" type="ORF">NPIL_4671</name>
</gene>
<proteinExistence type="predicted"/>
<protein>
    <submittedName>
        <fullName evidence="1">Uncharacterized protein</fullName>
    </submittedName>
</protein>
<dbReference type="AlphaFoldDB" id="A0A8X6TV18"/>
<evidence type="ECO:0000313" key="2">
    <source>
        <dbReference type="Proteomes" id="UP000887013"/>
    </source>
</evidence>
<reference evidence="1" key="1">
    <citation type="submission" date="2020-08" db="EMBL/GenBank/DDBJ databases">
        <title>Multicomponent nature underlies the extraordinary mechanical properties of spider dragline silk.</title>
        <authorList>
            <person name="Kono N."/>
            <person name="Nakamura H."/>
            <person name="Mori M."/>
            <person name="Yoshida Y."/>
            <person name="Ohtoshi R."/>
            <person name="Malay A.D."/>
            <person name="Moran D.A.P."/>
            <person name="Tomita M."/>
            <person name="Numata K."/>
            <person name="Arakawa K."/>
        </authorList>
    </citation>
    <scope>NUCLEOTIDE SEQUENCE</scope>
</reference>
<dbReference type="EMBL" id="BMAW01113948">
    <property type="protein sequence ID" value="GFT59576.1"/>
    <property type="molecule type" value="Genomic_DNA"/>
</dbReference>
<organism evidence="1 2">
    <name type="scientific">Nephila pilipes</name>
    <name type="common">Giant wood spider</name>
    <name type="synonym">Nephila maculata</name>
    <dbReference type="NCBI Taxonomy" id="299642"/>
    <lineage>
        <taxon>Eukaryota</taxon>
        <taxon>Metazoa</taxon>
        <taxon>Ecdysozoa</taxon>
        <taxon>Arthropoda</taxon>
        <taxon>Chelicerata</taxon>
        <taxon>Arachnida</taxon>
        <taxon>Araneae</taxon>
        <taxon>Araneomorphae</taxon>
        <taxon>Entelegynae</taxon>
        <taxon>Araneoidea</taxon>
        <taxon>Nephilidae</taxon>
        <taxon>Nephila</taxon>
    </lineage>
</organism>
<accession>A0A8X6TV18</accession>
<evidence type="ECO:0000313" key="1">
    <source>
        <dbReference type="EMBL" id="GFT59576.1"/>
    </source>
</evidence>
<dbReference type="Proteomes" id="UP000887013">
    <property type="component" value="Unassembled WGS sequence"/>
</dbReference>